<evidence type="ECO:0000313" key="2">
    <source>
        <dbReference type="Proteomes" id="UP000015106"/>
    </source>
</evidence>
<sequence length="97" mass="10551">MARLSSLGKALGVRYCRNWFLFQTGSSKNTFGAVLSNSSIGISIKALGISPVRLLFDISREKRNFRLLIHSGMGPVSLLPCKNSIPKFGSFDNQSGS</sequence>
<reference evidence="1" key="3">
    <citation type="submission" date="2022-06" db="UniProtKB">
        <authorList>
            <consortium name="EnsemblPlants"/>
        </authorList>
    </citation>
    <scope>IDENTIFICATION</scope>
</reference>
<evidence type="ECO:0000313" key="1">
    <source>
        <dbReference type="EnsemblPlants" id="TuG1812G0600001321.01.T02"/>
    </source>
</evidence>
<reference evidence="1" key="2">
    <citation type="submission" date="2018-03" db="EMBL/GenBank/DDBJ databases">
        <title>The Triticum urartu genome reveals the dynamic nature of wheat genome evolution.</title>
        <authorList>
            <person name="Ling H."/>
            <person name="Ma B."/>
            <person name="Shi X."/>
            <person name="Liu H."/>
            <person name="Dong L."/>
            <person name="Sun H."/>
            <person name="Cao Y."/>
            <person name="Gao Q."/>
            <person name="Zheng S."/>
            <person name="Li Y."/>
            <person name="Yu Y."/>
            <person name="Du H."/>
            <person name="Qi M."/>
            <person name="Li Y."/>
            <person name="Yu H."/>
            <person name="Cui Y."/>
            <person name="Wang N."/>
            <person name="Chen C."/>
            <person name="Wu H."/>
            <person name="Zhao Y."/>
            <person name="Zhang J."/>
            <person name="Li Y."/>
            <person name="Zhou W."/>
            <person name="Zhang B."/>
            <person name="Hu W."/>
            <person name="Eijk M."/>
            <person name="Tang J."/>
            <person name="Witsenboer H."/>
            <person name="Zhao S."/>
            <person name="Li Z."/>
            <person name="Zhang A."/>
            <person name="Wang D."/>
            <person name="Liang C."/>
        </authorList>
    </citation>
    <scope>NUCLEOTIDE SEQUENCE [LARGE SCALE GENOMIC DNA]</scope>
    <source>
        <strain evidence="1">cv. G1812</strain>
    </source>
</reference>
<proteinExistence type="predicted"/>
<reference evidence="2" key="1">
    <citation type="journal article" date="2013" name="Nature">
        <title>Draft genome of the wheat A-genome progenitor Triticum urartu.</title>
        <authorList>
            <person name="Ling H.Q."/>
            <person name="Zhao S."/>
            <person name="Liu D."/>
            <person name="Wang J."/>
            <person name="Sun H."/>
            <person name="Zhang C."/>
            <person name="Fan H."/>
            <person name="Li D."/>
            <person name="Dong L."/>
            <person name="Tao Y."/>
            <person name="Gao C."/>
            <person name="Wu H."/>
            <person name="Li Y."/>
            <person name="Cui Y."/>
            <person name="Guo X."/>
            <person name="Zheng S."/>
            <person name="Wang B."/>
            <person name="Yu K."/>
            <person name="Liang Q."/>
            <person name="Yang W."/>
            <person name="Lou X."/>
            <person name="Chen J."/>
            <person name="Feng M."/>
            <person name="Jian J."/>
            <person name="Zhang X."/>
            <person name="Luo G."/>
            <person name="Jiang Y."/>
            <person name="Liu J."/>
            <person name="Wang Z."/>
            <person name="Sha Y."/>
            <person name="Zhang B."/>
            <person name="Wu H."/>
            <person name="Tang D."/>
            <person name="Shen Q."/>
            <person name="Xue P."/>
            <person name="Zou S."/>
            <person name="Wang X."/>
            <person name="Liu X."/>
            <person name="Wang F."/>
            <person name="Yang Y."/>
            <person name="An X."/>
            <person name="Dong Z."/>
            <person name="Zhang K."/>
            <person name="Zhang X."/>
            <person name="Luo M.C."/>
            <person name="Dvorak J."/>
            <person name="Tong Y."/>
            <person name="Wang J."/>
            <person name="Yang H."/>
            <person name="Li Z."/>
            <person name="Wang D."/>
            <person name="Zhang A."/>
            <person name="Wang J."/>
        </authorList>
    </citation>
    <scope>NUCLEOTIDE SEQUENCE</scope>
    <source>
        <strain evidence="2">cv. G1812</strain>
    </source>
</reference>
<accession>A0A8R7UR13</accession>
<dbReference type="EnsemblPlants" id="TuG1812G0600001321.01.T02">
    <property type="protein sequence ID" value="TuG1812G0600001321.01.T02"/>
    <property type="gene ID" value="TuG1812G0600001321.01"/>
</dbReference>
<dbReference type="Proteomes" id="UP000015106">
    <property type="component" value="Chromosome 6"/>
</dbReference>
<dbReference type="AlphaFoldDB" id="A0A8R7UR13"/>
<protein>
    <submittedName>
        <fullName evidence="1">Uncharacterized protein</fullName>
    </submittedName>
</protein>
<organism evidence="1 2">
    <name type="scientific">Triticum urartu</name>
    <name type="common">Red wild einkorn</name>
    <name type="synonym">Crithodium urartu</name>
    <dbReference type="NCBI Taxonomy" id="4572"/>
    <lineage>
        <taxon>Eukaryota</taxon>
        <taxon>Viridiplantae</taxon>
        <taxon>Streptophyta</taxon>
        <taxon>Embryophyta</taxon>
        <taxon>Tracheophyta</taxon>
        <taxon>Spermatophyta</taxon>
        <taxon>Magnoliopsida</taxon>
        <taxon>Liliopsida</taxon>
        <taxon>Poales</taxon>
        <taxon>Poaceae</taxon>
        <taxon>BOP clade</taxon>
        <taxon>Pooideae</taxon>
        <taxon>Triticodae</taxon>
        <taxon>Triticeae</taxon>
        <taxon>Triticinae</taxon>
        <taxon>Triticum</taxon>
    </lineage>
</organism>
<dbReference type="Gramene" id="TuG1812G0600001321.01.T02">
    <property type="protein sequence ID" value="TuG1812G0600001321.01.T02"/>
    <property type="gene ID" value="TuG1812G0600001321.01"/>
</dbReference>
<keyword evidence="2" id="KW-1185">Reference proteome</keyword>
<name>A0A8R7UR13_TRIUA</name>